<dbReference type="Proteomes" id="UP001059934">
    <property type="component" value="Chromosome"/>
</dbReference>
<dbReference type="PROSITE" id="PS51819">
    <property type="entry name" value="VOC"/>
    <property type="match status" value="1"/>
</dbReference>
<keyword evidence="5" id="KW-1185">Reference proteome</keyword>
<evidence type="ECO:0000313" key="4">
    <source>
        <dbReference type="EMBL" id="UVW34665.1"/>
    </source>
</evidence>
<evidence type="ECO:0000313" key="5">
    <source>
        <dbReference type="Proteomes" id="UP001059934"/>
    </source>
</evidence>
<name>A0ABY5TMU3_9GAMM</name>
<gene>
    <name evidence="4" type="ORF">NYF23_11685</name>
</gene>
<dbReference type="EMBL" id="CP103416">
    <property type="protein sequence ID" value="UVW34665.1"/>
    <property type="molecule type" value="Genomic_DNA"/>
</dbReference>
<dbReference type="Gene3D" id="3.10.180.10">
    <property type="entry name" value="2,3-Dihydroxybiphenyl 1,2-Dioxygenase, domain 1"/>
    <property type="match status" value="1"/>
</dbReference>
<feature type="signal peptide" evidence="2">
    <location>
        <begin position="1"/>
        <end position="20"/>
    </location>
</feature>
<evidence type="ECO:0000256" key="1">
    <source>
        <dbReference type="ARBA" id="ARBA00022723"/>
    </source>
</evidence>
<accession>A0ABY5TMU3</accession>
<evidence type="ECO:0000259" key="3">
    <source>
        <dbReference type="PROSITE" id="PS51819"/>
    </source>
</evidence>
<dbReference type="InterPro" id="IPR004360">
    <property type="entry name" value="Glyas_Fos-R_dOase_dom"/>
</dbReference>
<proteinExistence type="predicted"/>
<dbReference type="InterPro" id="IPR051785">
    <property type="entry name" value="MMCE/EMCE_epimerase"/>
</dbReference>
<sequence length="181" mass="19559">MFKAIVTGMIMSCMAAGAFAEDSSGKVTLGNDSSPKSNPLALMRADHIMISTADYRGTIEWYNSVLGFEVVREWDIEGYDDVDVGYIAANGFMIEVVGTATEFQSEKVAPDVFTAMSDRGYVHLAFSSADVDAVAAELISRGVELELPPTDFDAAGVRLLFIRDNNGNLIEIVTPLSAYKP</sequence>
<keyword evidence="1" id="KW-0479">Metal-binding</keyword>
<evidence type="ECO:0000256" key="2">
    <source>
        <dbReference type="SAM" id="SignalP"/>
    </source>
</evidence>
<keyword evidence="2" id="KW-0732">Signal</keyword>
<dbReference type="Pfam" id="PF00903">
    <property type="entry name" value="Glyoxalase"/>
    <property type="match status" value="1"/>
</dbReference>
<feature type="chain" id="PRO_5045228832" evidence="2">
    <location>
        <begin position="21"/>
        <end position="181"/>
    </location>
</feature>
<reference evidence="4" key="1">
    <citation type="submission" date="2022-08" db="EMBL/GenBank/DDBJ databases">
        <title>Catabolic pathway analysis in culturable SAR92 clade bacteria reveals their overlooked roles in DMSP degradation in coastal seas.</title>
        <authorList>
            <person name="He X."/>
            <person name="Zhang X."/>
            <person name="Zhang Y."/>
        </authorList>
    </citation>
    <scope>NUCLEOTIDE SEQUENCE</scope>
    <source>
        <strain evidence="4">H455</strain>
    </source>
</reference>
<dbReference type="CDD" id="cd06587">
    <property type="entry name" value="VOC"/>
    <property type="match status" value="1"/>
</dbReference>
<feature type="domain" description="VOC" evidence="3">
    <location>
        <begin position="44"/>
        <end position="175"/>
    </location>
</feature>
<dbReference type="PANTHER" id="PTHR43048">
    <property type="entry name" value="METHYLMALONYL-COA EPIMERASE"/>
    <property type="match status" value="1"/>
</dbReference>
<organism evidence="4 5">
    <name type="scientific">SAR92 clade bacterium H455</name>
    <dbReference type="NCBI Taxonomy" id="2974818"/>
    <lineage>
        <taxon>Bacteria</taxon>
        <taxon>Pseudomonadati</taxon>
        <taxon>Pseudomonadota</taxon>
        <taxon>Gammaproteobacteria</taxon>
        <taxon>Cellvibrionales</taxon>
        <taxon>Porticoccaceae</taxon>
        <taxon>SAR92 clade</taxon>
    </lineage>
</organism>
<dbReference type="InterPro" id="IPR037523">
    <property type="entry name" value="VOC_core"/>
</dbReference>
<dbReference type="SUPFAM" id="SSF54593">
    <property type="entry name" value="Glyoxalase/Bleomycin resistance protein/Dihydroxybiphenyl dioxygenase"/>
    <property type="match status" value="1"/>
</dbReference>
<dbReference type="PANTHER" id="PTHR43048:SF3">
    <property type="entry name" value="METHYLMALONYL-COA EPIMERASE, MITOCHONDRIAL"/>
    <property type="match status" value="1"/>
</dbReference>
<dbReference type="InterPro" id="IPR029068">
    <property type="entry name" value="Glyas_Bleomycin-R_OHBP_Dase"/>
</dbReference>
<protein>
    <submittedName>
        <fullName evidence="4">VOC family protein</fullName>
    </submittedName>
</protein>